<name>A0A1B5Z8N8_TRISU</name>
<keyword evidence="2" id="KW-1185">Reference proteome</keyword>
<protein>
    <recommendedName>
        <fullName evidence="3">RNase H type-1 domain-containing protein</fullName>
    </recommendedName>
</protein>
<dbReference type="Proteomes" id="UP000242715">
    <property type="component" value="Unassembled WGS sequence"/>
</dbReference>
<dbReference type="AlphaFoldDB" id="A0A1B5Z8N8"/>
<gene>
    <name evidence="1" type="ORF">TSUD_423530</name>
</gene>
<dbReference type="EMBL" id="BCLP01048542">
    <property type="protein sequence ID" value="GAU10474.1"/>
    <property type="molecule type" value="Genomic_DNA"/>
</dbReference>
<proteinExistence type="predicted"/>
<reference evidence="2" key="1">
    <citation type="journal article" date="2017" name="Front. Plant Sci.">
        <title>Climate Clever Clovers: New Paradigm to Reduce the Environmental Footprint of Ruminants by Breeding Low Methanogenic Forages Utilizing Haplotype Variation.</title>
        <authorList>
            <person name="Kaur P."/>
            <person name="Appels R."/>
            <person name="Bayer P.E."/>
            <person name="Keeble-Gagnere G."/>
            <person name="Wang J."/>
            <person name="Hirakawa H."/>
            <person name="Shirasawa K."/>
            <person name="Vercoe P."/>
            <person name="Stefanova K."/>
            <person name="Durmic Z."/>
            <person name="Nichols P."/>
            <person name="Revell C."/>
            <person name="Isobe S.N."/>
            <person name="Edwards D."/>
            <person name="Erskine W."/>
        </authorList>
    </citation>
    <scope>NUCLEOTIDE SEQUENCE [LARGE SCALE GENOMIC DNA]</scope>
    <source>
        <strain evidence="2">cv. Daliak</strain>
    </source>
</reference>
<organism evidence="1 2">
    <name type="scientific">Trifolium subterraneum</name>
    <name type="common">Subterranean clover</name>
    <dbReference type="NCBI Taxonomy" id="3900"/>
    <lineage>
        <taxon>Eukaryota</taxon>
        <taxon>Viridiplantae</taxon>
        <taxon>Streptophyta</taxon>
        <taxon>Embryophyta</taxon>
        <taxon>Tracheophyta</taxon>
        <taxon>Spermatophyta</taxon>
        <taxon>Magnoliopsida</taxon>
        <taxon>eudicotyledons</taxon>
        <taxon>Gunneridae</taxon>
        <taxon>Pentapetalae</taxon>
        <taxon>rosids</taxon>
        <taxon>fabids</taxon>
        <taxon>Fabales</taxon>
        <taxon>Fabaceae</taxon>
        <taxon>Papilionoideae</taxon>
        <taxon>50 kb inversion clade</taxon>
        <taxon>NPAAA clade</taxon>
        <taxon>Hologalegina</taxon>
        <taxon>IRL clade</taxon>
        <taxon>Trifolieae</taxon>
        <taxon>Trifolium</taxon>
    </lineage>
</organism>
<dbReference type="OrthoDB" id="1938131at2759"/>
<sequence length="85" mass="9636">MRAIELAHNRNWTNLWLESDSSLVVQAFSAASLVPWEEGNQCADKLANIGLGLDSFTFWNELPPQISSSFVDNRLGKPSFRFVYM</sequence>
<comment type="caution">
    <text evidence="1">The sequence shown here is derived from an EMBL/GenBank/DDBJ whole genome shotgun (WGS) entry which is preliminary data.</text>
</comment>
<evidence type="ECO:0000313" key="1">
    <source>
        <dbReference type="EMBL" id="GAU10474.1"/>
    </source>
</evidence>
<evidence type="ECO:0000313" key="2">
    <source>
        <dbReference type="Proteomes" id="UP000242715"/>
    </source>
</evidence>
<accession>A0A1B5Z8N8</accession>
<evidence type="ECO:0008006" key="3">
    <source>
        <dbReference type="Google" id="ProtNLM"/>
    </source>
</evidence>